<feature type="transmembrane region" description="Helical" evidence="1">
    <location>
        <begin position="214"/>
        <end position="235"/>
    </location>
</feature>
<organism evidence="2 3">
    <name type="scientific">Rhodocollybia butyracea</name>
    <dbReference type="NCBI Taxonomy" id="206335"/>
    <lineage>
        <taxon>Eukaryota</taxon>
        <taxon>Fungi</taxon>
        <taxon>Dikarya</taxon>
        <taxon>Basidiomycota</taxon>
        <taxon>Agaricomycotina</taxon>
        <taxon>Agaricomycetes</taxon>
        <taxon>Agaricomycetidae</taxon>
        <taxon>Agaricales</taxon>
        <taxon>Marasmiineae</taxon>
        <taxon>Omphalotaceae</taxon>
        <taxon>Rhodocollybia</taxon>
    </lineage>
</organism>
<keyword evidence="1" id="KW-0812">Transmembrane</keyword>
<evidence type="ECO:0000313" key="3">
    <source>
        <dbReference type="Proteomes" id="UP000772434"/>
    </source>
</evidence>
<evidence type="ECO:0000313" key="2">
    <source>
        <dbReference type="EMBL" id="KAF9060309.1"/>
    </source>
</evidence>
<evidence type="ECO:0000256" key="1">
    <source>
        <dbReference type="SAM" id="Phobius"/>
    </source>
</evidence>
<keyword evidence="3" id="KW-1185">Reference proteome</keyword>
<gene>
    <name evidence="2" type="ORF">BDP27DRAFT_1452815</name>
</gene>
<sequence>MSPEEQELLVELAEACFGDMAALIAAGIGYGASFLGILIAMWLLNVKSWKRPSAVLLLCCMVLFVFSMWNIVYSGIFSLVQVHVGLVGGASQPPPIVAIISHVQSFVGIFAIFISDAMVCWRAWVLLYNDRFWKFTLALFMLGNIVINIVDAIFDIVLFDIEVDGTTVVLDWLAFAATLAVNLLATSLIGWKVWSHHQTLRAASKATNTPVQKILLLLVESGVFYLAVQMLPLVAELGGTFSISTPSFGIFRIVSTCLFSTVSSLYPVAVIILVKIDKSPVDETFHSQHQSVTSGACKGPGGIL</sequence>
<feature type="transmembrane region" description="Helical" evidence="1">
    <location>
        <begin position="20"/>
        <end position="43"/>
    </location>
</feature>
<dbReference type="AlphaFoldDB" id="A0A9P5PBG7"/>
<feature type="transmembrane region" description="Helical" evidence="1">
    <location>
        <begin position="55"/>
        <end position="76"/>
    </location>
</feature>
<name>A0A9P5PBG7_9AGAR</name>
<reference evidence="2" key="1">
    <citation type="submission" date="2020-11" db="EMBL/GenBank/DDBJ databases">
        <authorList>
            <consortium name="DOE Joint Genome Institute"/>
            <person name="Ahrendt S."/>
            <person name="Riley R."/>
            <person name="Andreopoulos W."/>
            <person name="Labutti K."/>
            <person name="Pangilinan J."/>
            <person name="Ruiz-Duenas F.J."/>
            <person name="Barrasa J.M."/>
            <person name="Sanchez-Garcia M."/>
            <person name="Camarero S."/>
            <person name="Miyauchi S."/>
            <person name="Serrano A."/>
            <person name="Linde D."/>
            <person name="Babiker R."/>
            <person name="Drula E."/>
            <person name="Ayuso-Fernandez I."/>
            <person name="Pacheco R."/>
            <person name="Padilla G."/>
            <person name="Ferreira P."/>
            <person name="Barriuso J."/>
            <person name="Kellner H."/>
            <person name="Castanera R."/>
            <person name="Alfaro M."/>
            <person name="Ramirez L."/>
            <person name="Pisabarro A.G."/>
            <person name="Kuo A."/>
            <person name="Tritt A."/>
            <person name="Lipzen A."/>
            <person name="He G."/>
            <person name="Yan M."/>
            <person name="Ng V."/>
            <person name="Cullen D."/>
            <person name="Martin F."/>
            <person name="Rosso M.-N."/>
            <person name="Henrissat B."/>
            <person name="Hibbett D."/>
            <person name="Martinez A.T."/>
            <person name="Grigoriev I.V."/>
        </authorList>
    </citation>
    <scope>NUCLEOTIDE SEQUENCE</scope>
    <source>
        <strain evidence="2">AH 40177</strain>
    </source>
</reference>
<keyword evidence="1" id="KW-1133">Transmembrane helix</keyword>
<feature type="transmembrane region" description="Helical" evidence="1">
    <location>
        <begin position="174"/>
        <end position="194"/>
    </location>
</feature>
<feature type="transmembrane region" description="Helical" evidence="1">
    <location>
        <begin position="132"/>
        <end position="154"/>
    </location>
</feature>
<dbReference type="Proteomes" id="UP000772434">
    <property type="component" value="Unassembled WGS sequence"/>
</dbReference>
<dbReference type="OrthoDB" id="2744793at2759"/>
<comment type="caution">
    <text evidence="2">The sequence shown here is derived from an EMBL/GenBank/DDBJ whole genome shotgun (WGS) entry which is preliminary data.</text>
</comment>
<protein>
    <submittedName>
        <fullName evidence="2">Uncharacterized protein</fullName>
    </submittedName>
</protein>
<proteinExistence type="predicted"/>
<accession>A0A9P5PBG7</accession>
<keyword evidence="1" id="KW-0472">Membrane</keyword>
<dbReference type="EMBL" id="JADNRY010000250">
    <property type="protein sequence ID" value="KAF9060309.1"/>
    <property type="molecule type" value="Genomic_DNA"/>
</dbReference>
<feature type="transmembrane region" description="Helical" evidence="1">
    <location>
        <begin position="250"/>
        <end position="274"/>
    </location>
</feature>
<feature type="transmembrane region" description="Helical" evidence="1">
    <location>
        <begin position="96"/>
        <end position="120"/>
    </location>
</feature>